<evidence type="ECO:0000313" key="2">
    <source>
        <dbReference type="Proteomes" id="UP001476247"/>
    </source>
</evidence>
<sequence>MRSDNTIVNKALHRLLRSLLIIHSAPKRDRIFKEKKSNCRNKRGGKQVRRVTNCSISEAFISMKNQTRNGIRRLFNTEEKRKLKFQAKGRIEKAGRCQLRIDTYRNVLRREKADDLADNFVREEVNDEVIGDTTLRRIKRLLQIAKPALFSDQVITEARLREMDSDFTQREVDVLMKILNFVQPYIPSKANYSSSQYQLPFVIMANQVLKAIGYEGQVGTLEIDRIGVSVLKQNTSTNRRLAGSGRQQSVTKDEYKIENIQDLTQETLNRTIDNCVLIDPGRCDLMYCMHETSTVKEKKAFIFTKNNRTNLSKHFRSLRKRSQPFAIKAAGAALSETNSSSVSVDKFVQYIKTRASNDLELSLIRKKKTILLGHQVLYTEEELSRHSLFHCNTPEELEESYTYYANARDTQHELYYSRSNCNPIGLAGLFGSTFLCFDETSTRTSKARFFDSALDFLQKKQRMGSPTDGGNTL</sequence>
<dbReference type="Proteomes" id="UP001476247">
    <property type="component" value="Unassembled WGS sequence"/>
</dbReference>
<name>A0ABP9Y849_9FUNG</name>
<comment type="caution">
    <text evidence="1">The sequence shown here is derived from an EMBL/GenBank/DDBJ whole genome shotgun (WGS) entry which is preliminary data.</text>
</comment>
<keyword evidence="2" id="KW-1185">Reference proteome</keyword>
<protein>
    <submittedName>
        <fullName evidence="1">Uncharacterized protein</fullName>
    </submittedName>
</protein>
<reference evidence="1 2" key="1">
    <citation type="submission" date="2024-04" db="EMBL/GenBank/DDBJ databases">
        <title>genome sequences of Mucor flavus KT1a and Helicostylum pulchrum KT1b strains isolation_sourced from the surface of a dry-aged beef.</title>
        <authorList>
            <person name="Toyotome T."/>
            <person name="Hosono M."/>
            <person name="Torimaru M."/>
            <person name="Fukuda K."/>
            <person name="Mikami N."/>
        </authorList>
    </citation>
    <scope>NUCLEOTIDE SEQUENCE [LARGE SCALE GENOMIC DNA]</scope>
    <source>
        <strain evidence="1 2">KT1b</strain>
    </source>
</reference>
<evidence type="ECO:0000313" key="1">
    <source>
        <dbReference type="EMBL" id="GAA5803146.1"/>
    </source>
</evidence>
<organism evidence="1 2">
    <name type="scientific">Helicostylum pulchrum</name>
    <dbReference type="NCBI Taxonomy" id="562976"/>
    <lineage>
        <taxon>Eukaryota</taxon>
        <taxon>Fungi</taxon>
        <taxon>Fungi incertae sedis</taxon>
        <taxon>Mucoromycota</taxon>
        <taxon>Mucoromycotina</taxon>
        <taxon>Mucoromycetes</taxon>
        <taxon>Mucorales</taxon>
        <taxon>Mucorineae</taxon>
        <taxon>Mucoraceae</taxon>
        <taxon>Helicostylum</taxon>
    </lineage>
</organism>
<accession>A0ABP9Y849</accession>
<proteinExistence type="predicted"/>
<gene>
    <name evidence="1" type="ORF">HPULCUR_008621</name>
</gene>
<dbReference type="EMBL" id="BAABUJ010000026">
    <property type="protein sequence ID" value="GAA5803146.1"/>
    <property type="molecule type" value="Genomic_DNA"/>
</dbReference>